<dbReference type="PANTHER" id="PTHR35866">
    <property type="entry name" value="PUTATIVE-RELATED"/>
    <property type="match status" value="1"/>
</dbReference>
<organism evidence="1 2">
    <name type="scientific">Thermodesulfobium acidiphilum</name>
    <dbReference type="NCBI Taxonomy" id="1794699"/>
    <lineage>
        <taxon>Bacteria</taxon>
        <taxon>Pseudomonadati</taxon>
        <taxon>Thermodesulfobiota</taxon>
        <taxon>Thermodesulfobiia</taxon>
        <taxon>Thermodesulfobiales</taxon>
        <taxon>Thermodesulfobiaceae</taxon>
        <taxon>Thermodesulfobium</taxon>
    </lineage>
</organism>
<sequence>MPNMDVVERVALDRSSKFTFSCNKDLSCWNLCCRDVDILLTPYDVLEMRTALGQSSGEFLQNNTKVIIDPKTKIPMVQIMLKPNERVCVFSKEEGCGIYQNRPLLCRTYPIGIAALRKKDDPNPEDEFFFFIREKFCKGFSQGKEFTVGDWLQDQKADYLLEKNKDWLEFVLRRNVMGVEPFNEKEASLYFMAIYDLDKFRKFVFDTKFLDIFEISKVRIETMKKNDEELLKFGMDYLFFMFRIKKTLEPKKT</sequence>
<keyword evidence="2" id="KW-1185">Reference proteome</keyword>
<evidence type="ECO:0000313" key="1">
    <source>
        <dbReference type="EMBL" id="AWB10902.1"/>
    </source>
</evidence>
<dbReference type="AlphaFoldDB" id="A0A2R4W2K9"/>
<dbReference type="Pfam" id="PF03692">
    <property type="entry name" value="CxxCxxCC"/>
    <property type="match status" value="1"/>
</dbReference>
<reference evidence="1 2" key="1">
    <citation type="submission" date="2017-04" db="EMBL/GenBank/DDBJ databases">
        <title>Genomic insights into metabolism of Thermodesulfobium acidiphilum.</title>
        <authorList>
            <person name="Toshchakov S.V."/>
            <person name="Frolov E.N."/>
            <person name="Kublanov I.V."/>
            <person name="Samarov N.I."/>
            <person name="Novikov A."/>
            <person name="Lebedinsky A.V."/>
            <person name="Bonch-Osmolovskaya E.A."/>
            <person name="Chernyh N.A."/>
        </authorList>
    </citation>
    <scope>NUCLEOTIDE SEQUENCE [LARGE SCALE GENOMIC DNA]</scope>
    <source>
        <strain evidence="1 2">3127-1</strain>
    </source>
</reference>
<accession>A0A2R4W2K9</accession>
<dbReference type="OrthoDB" id="9810361at2"/>
<protein>
    <submittedName>
        <fullName evidence="1">Uncharacterized protein</fullName>
    </submittedName>
</protein>
<dbReference type="KEGG" id="taci:TDSAC_1566"/>
<gene>
    <name evidence="1" type="ORF">TDSAC_1566</name>
</gene>
<dbReference type="InterPro" id="IPR005358">
    <property type="entry name" value="Puta_zinc/iron-chelating_dom"/>
</dbReference>
<name>A0A2R4W2K9_THEAF</name>
<proteinExistence type="predicted"/>
<dbReference type="Proteomes" id="UP000244792">
    <property type="component" value="Chromosome"/>
</dbReference>
<dbReference type="PANTHER" id="PTHR35866:SF1">
    <property type="entry name" value="YKGJ FAMILY CYSTEINE CLUSTER PROTEIN"/>
    <property type="match status" value="1"/>
</dbReference>
<dbReference type="EMBL" id="CP020921">
    <property type="protein sequence ID" value="AWB10902.1"/>
    <property type="molecule type" value="Genomic_DNA"/>
</dbReference>
<evidence type="ECO:0000313" key="2">
    <source>
        <dbReference type="Proteomes" id="UP000244792"/>
    </source>
</evidence>
<dbReference type="RefSeq" id="WP_108309747.1">
    <property type="nucleotide sequence ID" value="NZ_CP020921.1"/>
</dbReference>